<keyword evidence="5" id="KW-0804">Transcription</keyword>
<evidence type="ECO:0000256" key="4">
    <source>
        <dbReference type="ARBA" id="ARBA00023125"/>
    </source>
</evidence>
<keyword evidence="8" id="KW-1185">Reference proteome</keyword>
<dbReference type="AlphaFoldDB" id="A0A5B9MH78"/>
<organism evidence="7 8">
    <name type="scientific">Stieleria maiorica</name>
    <dbReference type="NCBI Taxonomy" id="2795974"/>
    <lineage>
        <taxon>Bacteria</taxon>
        <taxon>Pseudomonadati</taxon>
        <taxon>Planctomycetota</taxon>
        <taxon>Planctomycetia</taxon>
        <taxon>Pirellulales</taxon>
        <taxon>Pirellulaceae</taxon>
        <taxon>Stieleria</taxon>
    </lineage>
</organism>
<name>A0A5B9MH78_9BACT</name>
<dbReference type="GO" id="GO:0016987">
    <property type="term" value="F:sigma factor activity"/>
    <property type="evidence" value="ECO:0007669"/>
    <property type="project" value="UniProtKB-KW"/>
</dbReference>
<evidence type="ECO:0000256" key="5">
    <source>
        <dbReference type="ARBA" id="ARBA00023163"/>
    </source>
</evidence>
<evidence type="ECO:0000313" key="7">
    <source>
        <dbReference type="EMBL" id="QEG00254.1"/>
    </source>
</evidence>
<dbReference type="Gene3D" id="1.10.1740.10">
    <property type="match status" value="1"/>
</dbReference>
<dbReference type="PANTHER" id="PTHR43133:SF8">
    <property type="entry name" value="RNA POLYMERASE SIGMA FACTOR HI_1459-RELATED"/>
    <property type="match status" value="1"/>
</dbReference>
<accession>A0A5B9MH78</accession>
<dbReference type="PANTHER" id="PTHR43133">
    <property type="entry name" value="RNA POLYMERASE ECF-TYPE SIGMA FACTO"/>
    <property type="match status" value="1"/>
</dbReference>
<dbReference type="RefSeq" id="WP_147869519.1">
    <property type="nucleotide sequence ID" value="NZ_CP036264.1"/>
</dbReference>
<comment type="similarity">
    <text evidence="1">Belongs to the sigma-70 factor family. ECF subfamily.</text>
</comment>
<sequence length="199" mass="22987">MTDFPETRESLIRRVKDTGDRCAWEEFSSMYRPVIYRVAKSRGMQDADAQDLAQQVLLAVSSAIGRWEKQCAETKFRHWLSRITRNAVVKFMTRGPRDVAVGGTGMLDWLEECPDPDSETAQRFDLEYRRQLYLTASDQVRRKIQPQSWQIFQMTVLDGGSIEDAARQTDRTIGSVYAVRSRVMRQLREAVSRLEADQS</sequence>
<dbReference type="EMBL" id="CP036264">
    <property type="protein sequence ID" value="QEG00254.1"/>
    <property type="molecule type" value="Genomic_DNA"/>
</dbReference>
<keyword evidence="3" id="KW-0731">Sigma factor</keyword>
<proteinExistence type="inferred from homology"/>
<keyword evidence="4" id="KW-0238">DNA-binding</keyword>
<dbReference type="KEGG" id="smam:Mal15_43240"/>
<evidence type="ECO:0000256" key="3">
    <source>
        <dbReference type="ARBA" id="ARBA00023082"/>
    </source>
</evidence>
<keyword evidence="2" id="KW-0805">Transcription regulation</keyword>
<dbReference type="SUPFAM" id="SSF88659">
    <property type="entry name" value="Sigma3 and sigma4 domains of RNA polymerase sigma factors"/>
    <property type="match status" value="1"/>
</dbReference>
<feature type="domain" description="RNA polymerase sigma-70 region 2" evidence="6">
    <location>
        <begin position="30"/>
        <end position="94"/>
    </location>
</feature>
<evidence type="ECO:0000313" key="8">
    <source>
        <dbReference type="Proteomes" id="UP000321353"/>
    </source>
</evidence>
<evidence type="ECO:0000259" key="6">
    <source>
        <dbReference type="Pfam" id="PF04542"/>
    </source>
</evidence>
<dbReference type="NCBIfam" id="TIGR02937">
    <property type="entry name" value="sigma70-ECF"/>
    <property type="match status" value="1"/>
</dbReference>
<dbReference type="SUPFAM" id="SSF88946">
    <property type="entry name" value="Sigma2 domain of RNA polymerase sigma factors"/>
    <property type="match status" value="1"/>
</dbReference>
<dbReference type="InterPro" id="IPR039425">
    <property type="entry name" value="RNA_pol_sigma-70-like"/>
</dbReference>
<dbReference type="InterPro" id="IPR014284">
    <property type="entry name" value="RNA_pol_sigma-70_dom"/>
</dbReference>
<dbReference type="Pfam" id="PF04542">
    <property type="entry name" value="Sigma70_r2"/>
    <property type="match status" value="1"/>
</dbReference>
<reference evidence="7 8" key="1">
    <citation type="submission" date="2019-02" db="EMBL/GenBank/DDBJ databases">
        <title>Planctomycetal bacteria perform biofilm scaping via a novel small molecule.</title>
        <authorList>
            <person name="Jeske O."/>
            <person name="Boedeker C."/>
            <person name="Wiegand S."/>
            <person name="Breitling P."/>
            <person name="Kallscheuer N."/>
            <person name="Jogler M."/>
            <person name="Rohde M."/>
            <person name="Petersen J."/>
            <person name="Medema M.H."/>
            <person name="Surup F."/>
            <person name="Jogler C."/>
        </authorList>
    </citation>
    <scope>NUCLEOTIDE SEQUENCE [LARGE SCALE GENOMIC DNA]</scope>
    <source>
        <strain evidence="7 8">Mal15</strain>
    </source>
</reference>
<protein>
    <submittedName>
        <fullName evidence="7">RNA polymerase sigma factor RpoE</fullName>
    </submittedName>
</protein>
<gene>
    <name evidence="7" type="ORF">Mal15_43240</name>
</gene>
<dbReference type="InterPro" id="IPR007627">
    <property type="entry name" value="RNA_pol_sigma70_r2"/>
</dbReference>
<dbReference type="InterPro" id="IPR013324">
    <property type="entry name" value="RNA_pol_sigma_r3/r4-like"/>
</dbReference>
<evidence type="ECO:0000256" key="2">
    <source>
        <dbReference type="ARBA" id="ARBA00023015"/>
    </source>
</evidence>
<dbReference type="InterPro" id="IPR013325">
    <property type="entry name" value="RNA_pol_sigma_r2"/>
</dbReference>
<evidence type="ECO:0000256" key="1">
    <source>
        <dbReference type="ARBA" id="ARBA00010641"/>
    </source>
</evidence>
<dbReference type="Proteomes" id="UP000321353">
    <property type="component" value="Chromosome"/>
</dbReference>
<dbReference type="GO" id="GO:0006352">
    <property type="term" value="P:DNA-templated transcription initiation"/>
    <property type="evidence" value="ECO:0007669"/>
    <property type="project" value="InterPro"/>
</dbReference>
<dbReference type="GO" id="GO:0003677">
    <property type="term" value="F:DNA binding"/>
    <property type="evidence" value="ECO:0007669"/>
    <property type="project" value="UniProtKB-KW"/>
</dbReference>